<dbReference type="KEGG" id="psoj:PHYSODRAFT_477133"/>
<dbReference type="EMBL" id="JH159151">
    <property type="protein sequence ID" value="EGZ29098.1"/>
    <property type="molecule type" value="Genomic_DNA"/>
</dbReference>
<dbReference type="STRING" id="1094619.G4YHJ3"/>
<gene>
    <name evidence="2" type="ORF">PHYSODRAFT_477133</name>
</gene>
<sequence>MRDWFLPWYEVQLNSTQYFKRGGFGEVYHGEWMGSKVVLKKLHPEKFDESTFIREVEIWFKLSHPNVLKLFGACHVGQQFFVSEWAGHGQLDAYLREHRNLVWEKLHEVALGLQYLHANMIIHCDLKCNNILVGLDGKAKVSDFGLSSISRDTEVDTAQQTFGNVRWAAPEVMGGAAPSRESDIYSFGMCIIEAISGRLPYFHIRDLAEIRPRVLRGRFHHQPEEFESKAHWELVLKCCEYDSSKRASLPEI</sequence>
<protein>
    <recommendedName>
        <fullName evidence="1">Protein kinase domain-containing protein</fullName>
    </recommendedName>
</protein>
<dbReference type="InterPro" id="IPR001245">
    <property type="entry name" value="Ser-Thr/Tyr_kinase_cat_dom"/>
</dbReference>
<dbReference type="InterPro" id="IPR000719">
    <property type="entry name" value="Prot_kinase_dom"/>
</dbReference>
<dbReference type="InterPro" id="IPR011009">
    <property type="entry name" value="Kinase-like_dom_sf"/>
</dbReference>
<feature type="non-terminal residue" evidence="2">
    <location>
        <position position="252"/>
    </location>
</feature>
<proteinExistence type="predicted"/>
<dbReference type="PANTHER" id="PTHR44329:SF214">
    <property type="entry name" value="PROTEIN KINASE DOMAIN-CONTAINING PROTEIN"/>
    <property type="match status" value="1"/>
</dbReference>
<dbReference type="PANTHER" id="PTHR44329">
    <property type="entry name" value="SERINE/THREONINE-PROTEIN KINASE TNNI3K-RELATED"/>
    <property type="match status" value="1"/>
</dbReference>
<dbReference type="SMART" id="SM00220">
    <property type="entry name" value="S_TKc"/>
    <property type="match status" value="1"/>
</dbReference>
<dbReference type="RefSeq" id="XP_009516373.1">
    <property type="nucleotide sequence ID" value="XM_009518078.1"/>
</dbReference>
<dbReference type="SUPFAM" id="SSF56112">
    <property type="entry name" value="Protein kinase-like (PK-like)"/>
    <property type="match status" value="1"/>
</dbReference>
<evidence type="ECO:0000313" key="2">
    <source>
        <dbReference type="EMBL" id="EGZ29098.1"/>
    </source>
</evidence>
<dbReference type="GO" id="GO:0004674">
    <property type="term" value="F:protein serine/threonine kinase activity"/>
    <property type="evidence" value="ECO:0007669"/>
    <property type="project" value="TreeGrafter"/>
</dbReference>
<feature type="domain" description="Protein kinase" evidence="1">
    <location>
        <begin position="13"/>
        <end position="252"/>
    </location>
</feature>
<dbReference type="PROSITE" id="PS50011">
    <property type="entry name" value="PROTEIN_KINASE_DOM"/>
    <property type="match status" value="1"/>
</dbReference>
<evidence type="ECO:0000313" key="3">
    <source>
        <dbReference type="Proteomes" id="UP000002640"/>
    </source>
</evidence>
<dbReference type="Proteomes" id="UP000002640">
    <property type="component" value="Unassembled WGS sequence"/>
</dbReference>
<evidence type="ECO:0000259" key="1">
    <source>
        <dbReference type="PROSITE" id="PS50011"/>
    </source>
</evidence>
<dbReference type="InterPro" id="IPR008271">
    <property type="entry name" value="Ser/Thr_kinase_AS"/>
</dbReference>
<keyword evidence="3" id="KW-1185">Reference proteome</keyword>
<organism evidence="2 3">
    <name type="scientific">Phytophthora sojae (strain P6497)</name>
    <name type="common">Soybean stem and root rot agent</name>
    <name type="synonym">Phytophthora megasperma f. sp. glycines</name>
    <dbReference type="NCBI Taxonomy" id="1094619"/>
    <lineage>
        <taxon>Eukaryota</taxon>
        <taxon>Sar</taxon>
        <taxon>Stramenopiles</taxon>
        <taxon>Oomycota</taxon>
        <taxon>Peronosporomycetes</taxon>
        <taxon>Peronosporales</taxon>
        <taxon>Peronosporaceae</taxon>
        <taxon>Phytophthora</taxon>
    </lineage>
</organism>
<dbReference type="InParanoid" id="G4YHJ3"/>
<name>G4YHJ3_PHYSP</name>
<dbReference type="AlphaFoldDB" id="G4YHJ3"/>
<dbReference type="GO" id="GO:0005524">
    <property type="term" value="F:ATP binding"/>
    <property type="evidence" value="ECO:0007669"/>
    <property type="project" value="InterPro"/>
</dbReference>
<dbReference type="InterPro" id="IPR051681">
    <property type="entry name" value="Ser/Thr_Kinases-Pseudokinases"/>
</dbReference>
<dbReference type="PIRSF" id="PIRSF000654">
    <property type="entry name" value="Integrin-linked_kinase"/>
    <property type="match status" value="1"/>
</dbReference>
<dbReference type="SMR" id="G4YHJ3"/>
<dbReference type="Gene3D" id="1.10.510.10">
    <property type="entry name" value="Transferase(Phosphotransferase) domain 1"/>
    <property type="match status" value="1"/>
</dbReference>
<dbReference type="PROSITE" id="PS00108">
    <property type="entry name" value="PROTEIN_KINASE_ST"/>
    <property type="match status" value="1"/>
</dbReference>
<dbReference type="GeneID" id="20654857"/>
<dbReference type="Pfam" id="PF07714">
    <property type="entry name" value="PK_Tyr_Ser-Thr"/>
    <property type="match status" value="1"/>
</dbReference>
<reference evidence="2 3" key="1">
    <citation type="journal article" date="2006" name="Science">
        <title>Phytophthora genome sequences uncover evolutionary origins and mechanisms of pathogenesis.</title>
        <authorList>
            <person name="Tyler B.M."/>
            <person name="Tripathy S."/>
            <person name="Zhang X."/>
            <person name="Dehal P."/>
            <person name="Jiang R.H."/>
            <person name="Aerts A."/>
            <person name="Arredondo F.D."/>
            <person name="Baxter L."/>
            <person name="Bensasson D."/>
            <person name="Beynon J.L."/>
            <person name="Chapman J."/>
            <person name="Damasceno C.M."/>
            <person name="Dorrance A.E."/>
            <person name="Dou D."/>
            <person name="Dickerman A.W."/>
            <person name="Dubchak I.L."/>
            <person name="Garbelotto M."/>
            <person name="Gijzen M."/>
            <person name="Gordon S.G."/>
            <person name="Govers F."/>
            <person name="Grunwald N.J."/>
            <person name="Huang W."/>
            <person name="Ivors K.L."/>
            <person name="Jones R.W."/>
            <person name="Kamoun S."/>
            <person name="Krampis K."/>
            <person name="Lamour K.H."/>
            <person name="Lee M.K."/>
            <person name="McDonald W.H."/>
            <person name="Medina M."/>
            <person name="Meijer H.J."/>
            <person name="Nordberg E.K."/>
            <person name="Maclean D.J."/>
            <person name="Ospina-Giraldo M.D."/>
            <person name="Morris P.F."/>
            <person name="Phuntumart V."/>
            <person name="Putnam N.H."/>
            <person name="Rash S."/>
            <person name="Rose J.K."/>
            <person name="Sakihama Y."/>
            <person name="Salamov A.A."/>
            <person name="Savidor A."/>
            <person name="Scheuring C.F."/>
            <person name="Smith B.M."/>
            <person name="Sobral B.W."/>
            <person name="Terry A."/>
            <person name="Torto-Alalibo T.A."/>
            <person name="Win J."/>
            <person name="Xu Z."/>
            <person name="Zhang H."/>
            <person name="Grigoriev I.V."/>
            <person name="Rokhsar D.S."/>
            <person name="Boore J.L."/>
        </authorList>
    </citation>
    <scope>NUCLEOTIDE SEQUENCE [LARGE SCALE GENOMIC DNA]</scope>
    <source>
        <strain evidence="2 3">P6497</strain>
    </source>
</reference>
<accession>G4YHJ3</accession>